<comment type="caution">
    <text evidence="1">The sequence shown here is derived from an EMBL/GenBank/DDBJ whole genome shotgun (WGS) entry which is preliminary data.</text>
</comment>
<dbReference type="EMBL" id="VUNR01000005">
    <property type="protein sequence ID" value="MSU08113.1"/>
    <property type="molecule type" value="Genomic_DNA"/>
</dbReference>
<protein>
    <submittedName>
        <fullName evidence="1">PAS domain-containing protein</fullName>
    </submittedName>
</protein>
<evidence type="ECO:0000313" key="2">
    <source>
        <dbReference type="Proteomes" id="UP000433181"/>
    </source>
</evidence>
<dbReference type="Gene3D" id="3.30.450.20">
    <property type="entry name" value="PAS domain"/>
    <property type="match status" value="1"/>
</dbReference>
<gene>
    <name evidence="1" type="ORF">FYJ84_03790</name>
</gene>
<dbReference type="AlphaFoldDB" id="A0A6I2U9F7"/>
<keyword evidence="2" id="KW-1185">Reference proteome</keyword>
<dbReference type="GeneID" id="96778027"/>
<sequence>MRDESTQSLYEFNKDLSTVSDESLRLELEQSYRIINALSSSYHDVYYANLETGNMRSYRYSRITQEMFGRQFENGDFETNLYTYVRKAVHPDDQELFEPVLTRASIKKVFERQDSYSLKYRVVQDGEIHYCRCLVVKILGRPEEFVFAFQNRDREMMMESEKKNDMKRRMDIVMSMVKMYDNSLYVNVSSNRFLELKISPAIRDMIDKTKTYDSQLANVIENAVTRDYQEAMREFLDINTINERMGFKNVMSMEFKGRTTGWSEAYLIVGNRDADGLVEDVFVATRGINEEKLQKLLQQEQERKQNNQLTEALRLVNSANEAKKLFLQDMSQDIRFSLNDIRRLADISWLDLEHPERMSGERMQQIVASMRQIGEISDVLQKMVDSALKKALEE</sequence>
<name>A0A6I2U9F7_9FIRM</name>
<organism evidence="1 2">
    <name type="scientific">Anaerovibrio slackiae</name>
    <dbReference type="NCBI Taxonomy" id="2652309"/>
    <lineage>
        <taxon>Bacteria</taxon>
        <taxon>Bacillati</taxon>
        <taxon>Bacillota</taxon>
        <taxon>Negativicutes</taxon>
        <taxon>Selenomonadales</taxon>
        <taxon>Selenomonadaceae</taxon>
        <taxon>Anaerovibrio</taxon>
    </lineage>
</organism>
<dbReference type="Proteomes" id="UP000433181">
    <property type="component" value="Unassembled WGS sequence"/>
</dbReference>
<evidence type="ECO:0000313" key="1">
    <source>
        <dbReference type="EMBL" id="MSU08113.1"/>
    </source>
</evidence>
<accession>A0A6I2U9F7</accession>
<reference evidence="1 2" key="1">
    <citation type="submission" date="2019-08" db="EMBL/GenBank/DDBJ databases">
        <title>In-depth cultivation of the pig gut microbiome towards novel bacterial diversity and tailored functional studies.</title>
        <authorList>
            <person name="Wylensek D."/>
            <person name="Hitch T.C.A."/>
            <person name="Clavel T."/>
        </authorList>
    </citation>
    <scope>NUCLEOTIDE SEQUENCE [LARGE SCALE GENOMIC DNA]</scope>
    <source>
        <strain evidence="1 2">WCA-693-APC-5D-A</strain>
    </source>
</reference>
<proteinExistence type="predicted"/>
<dbReference type="RefSeq" id="WP_154406272.1">
    <property type="nucleotide sequence ID" value="NZ_JBJDWX010000029.1"/>
</dbReference>